<evidence type="ECO:0000259" key="1">
    <source>
        <dbReference type="SMART" id="SM00849"/>
    </source>
</evidence>
<accession>A0A2T5V1I1</accession>
<dbReference type="Pfam" id="PF12706">
    <property type="entry name" value="Lactamase_B_2"/>
    <property type="match status" value="1"/>
</dbReference>
<dbReference type="AlphaFoldDB" id="A0A2T5V1I1"/>
<dbReference type="SMART" id="SM00849">
    <property type="entry name" value="Lactamase_B"/>
    <property type="match status" value="1"/>
</dbReference>
<organism evidence="2 3">
    <name type="scientific">Breoghania corrubedonensis</name>
    <dbReference type="NCBI Taxonomy" id="665038"/>
    <lineage>
        <taxon>Bacteria</taxon>
        <taxon>Pseudomonadati</taxon>
        <taxon>Pseudomonadota</taxon>
        <taxon>Alphaproteobacteria</taxon>
        <taxon>Hyphomicrobiales</taxon>
        <taxon>Stappiaceae</taxon>
        <taxon>Breoghania</taxon>
    </lineage>
</organism>
<dbReference type="InterPro" id="IPR001279">
    <property type="entry name" value="Metallo-B-lactamas"/>
</dbReference>
<dbReference type="InterPro" id="IPR036866">
    <property type="entry name" value="RibonucZ/Hydroxyglut_hydro"/>
</dbReference>
<reference evidence="2 3" key="1">
    <citation type="submission" date="2018-04" db="EMBL/GenBank/DDBJ databases">
        <title>Genomic Encyclopedia of Archaeal and Bacterial Type Strains, Phase II (KMG-II): from individual species to whole genera.</title>
        <authorList>
            <person name="Goeker M."/>
        </authorList>
    </citation>
    <scope>NUCLEOTIDE SEQUENCE [LARGE SCALE GENOMIC DNA]</scope>
    <source>
        <strain evidence="2 3">DSM 23382</strain>
    </source>
</reference>
<evidence type="ECO:0000313" key="3">
    <source>
        <dbReference type="Proteomes" id="UP000244081"/>
    </source>
</evidence>
<sequence>MAREFSLRFWGVRGSTPTPGSETLRYGGETTSLEIRAGDRVILVDCGSGARKLGRSIVEHQQRDIDLLFTHTHLDHICGLPFFQPAYDAGFQVRCWAGHFANKCCLLEVIGRIMSPPIFPVAAETLKAVTFETFGAGDEWSLGDVKIATTRLNHPGGACGYRLTFEGRSIAIITDHEHGDPAIDQAVAAFVRDVDVMVYDAMYCDNELPKFRGWGHSTWQEALRLAEKAGVKRPVIFHHDPARDDDALDRIAAEVSVRHPGGRVAVQGETIVL</sequence>
<dbReference type="PANTHER" id="PTHR42663:SF4">
    <property type="entry name" value="SLL1036 PROTEIN"/>
    <property type="match status" value="1"/>
</dbReference>
<protein>
    <submittedName>
        <fullName evidence="2">Phosphoribosyl 1,2-cyclic phosphodiesterase</fullName>
    </submittedName>
</protein>
<keyword evidence="3" id="KW-1185">Reference proteome</keyword>
<dbReference type="PANTHER" id="PTHR42663">
    <property type="entry name" value="HYDROLASE C777.06C-RELATED-RELATED"/>
    <property type="match status" value="1"/>
</dbReference>
<dbReference type="CDD" id="cd07715">
    <property type="entry name" value="TaR3-like_MBL-fold"/>
    <property type="match status" value="1"/>
</dbReference>
<evidence type="ECO:0000313" key="2">
    <source>
        <dbReference type="EMBL" id="PTW57602.1"/>
    </source>
</evidence>
<dbReference type="EMBL" id="QAYG01000010">
    <property type="protein sequence ID" value="PTW57602.1"/>
    <property type="molecule type" value="Genomic_DNA"/>
</dbReference>
<proteinExistence type="predicted"/>
<dbReference type="SUPFAM" id="SSF56281">
    <property type="entry name" value="Metallo-hydrolase/oxidoreductase"/>
    <property type="match status" value="1"/>
</dbReference>
<feature type="domain" description="Metallo-beta-lactamase" evidence="1">
    <location>
        <begin position="29"/>
        <end position="239"/>
    </location>
</feature>
<comment type="caution">
    <text evidence="2">The sequence shown here is derived from an EMBL/GenBank/DDBJ whole genome shotgun (WGS) entry which is preliminary data.</text>
</comment>
<name>A0A2T5V1I1_9HYPH</name>
<dbReference type="Proteomes" id="UP000244081">
    <property type="component" value="Unassembled WGS sequence"/>
</dbReference>
<dbReference type="RefSeq" id="WP_245926873.1">
    <property type="nucleotide sequence ID" value="NZ_QAYG01000010.1"/>
</dbReference>
<gene>
    <name evidence="2" type="ORF">C8N35_11081</name>
</gene>
<dbReference type="Gene3D" id="3.60.15.10">
    <property type="entry name" value="Ribonuclease Z/Hydroxyacylglutathione hydrolase-like"/>
    <property type="match status" value="1"/>
</dbReference>